<name>I9NQY8_9FIRM</name>
<gene>
    <name evidence="1" type="ORF">JBW_02192</name>
</gene>
<dbReference type="KEGG" id="pft:JBW_02192"/>
<protein>
    <submittedName>
        <fullName evidence="1">Uncharacterized protein</fullName>
    </submittedName>
</protein>
<evidence type="ECO:0000313" key="2">
    <source>
        <dbReference type="Proteomes" id="UP000005361"/>
    </source>
</evidence>
<organism evidence="1 2">
    <name type="scientific">Pelosinus fermentans JBW45</name>
    <dbReference type="NCBI Taxonomy" id="1192197"/>
    <lineage>
        <taxon>Bacteria</taxon>
        <taxon>Bacillati</taxon>
        <taxon>Bacillota</taxon>
        <taxon>Negativicutes</taxon>
        <taxon>Selenomonadales</taxon>
        <taxon>Sporomusaceae</taxon>
        <taxon>Pelosinus</taxon>
    </lineage>
</organism>
<dbReference type="EMBL" id="CP010978">
    <property type="protein sequence ID" value="AJQ27540.1"/>
    <property type="molecule type" value="Genomic_DNA"/>
</dbReference>
<sequence length="87" mass="8674">MYVYSLDNHTFVPAPLFACTNAVVAICVVLVPTVAVGAAGIPVNVGEASAARVVSVGCICPSRANLPLSAPAVAVPLTKGVALDAIE</sequence>
<dbReference type="AlphaFoldDB" id="I9NQY8"/>
<reference evidence="2" key="2">
    <citation type="submission" date="2015-02" db="EMBL/GenBank/DDBJ databases">
        <title>Complete Genome Sequence of Pelosinus fermentans JBW45.</title>
        <authorList>
            <person name="De Leon K.B."/>
            <person name="Utturkar S.M."/>
            <person name="Camilleri L.B."/>
            <person name="Arkin A.P."/>
            <person name="Fields M.W."/>
            <person name="Brown S.D."/>
            <person name="Wall J.D."/>
        </authorList>
    </citation>
    <scope>NUCLEOTIDE SEQUENCE [LARGE SCALE GENOMIC DNA]</scope>
    <source>
        <strain evidence="2">JBW45</strain>
    </source>
</reference>
<dbReference type="Proteomes" id="UP000005361">
    <property type="component" value="Chromosome"/>
</dbReference>
<reference evidence="1 2" key="1">
    <citation type="journal article" date="2015" name="Genome Announc.">
        <title>Complete Genome Sequence of Pelosinus fermentans JBW45, a Member of a Remarkably Competitive Group of Negativicutes in the Firmicutes Phylum.</title>
        <authorList>
            <person name="De Leon K.B."/>
            <person name="Utturkar S.M."/>
            <person name="Camilleri L.B."/>
            <person name="Elias D.A."/>
            <person name="Arkin A.P."/>
            <person name="Fields M.W."/>
            <person name="Brown S.D."/>
            <person name="Wall J.D."/>
        </authorList>
    </citation>
    <scope>NUCLEOTIDE SEQUENCE [LARGE SCALE GENOMIC DNA]</scope>
    <source>
        <strain evidence="1 2">JBW45</strain>
    </source>
</reference>
<dbReference type="HOGENOM" id="CLU_2480572_0_0_9"/>
<proteinExistence type="predicted"/>
<accession>I9NQY8</accession>
<evidence type="ECO:0000313" key="1">
    <source>
        <dbReference type="EMBL" id="AJQ27540.1"/>
    </source>
</evidence>